<evidence type="ECO:0000256" key="1">
    <source>
        <dbReference type="ARBA" id="ARBA00012771"/>
    </source>
</evidence>
<dbReference type="InterPro" id="IPR019874">
    <property type="entry name" value="RF_methyltr_PrmC"/>
</dbReference>
<gene>
    <name evidence="8" type="ORF">METZ01_LOCUS78994</name>
</gene>
<feature type="domain" description="Methyltransferase small" evidence="6">
    <location>
        <begin position="118"/>
        <end position="212"/>
    </location>
</feature>
<dbReference type="AlphaFoldDB" id="A0A381UD88"/>
<dbReference type="GO" id="GO:0003676">
    <property type="term" value="F:nucleic acid binding"/>
    <property type="evidence" value="ECO:0007669"/>
    <property type="project" value="InterPro"/>
</dbReference>
<evidence type="ECO:0000259" key="6">
    <source>
        <dbReference type="Pfam" id="PF05175"/>
    </source>
</evidence>
<accession>A0A381UD88</accession>
<dbReference type="Gene3D" id="1.10.8.10">
    <property type="entry name" value="DNA helicase RuvA subunit, C-terminal domain"/>
    <property type="match status" value="1"/>
</dbReference>
<comment type="catalytic activity">
    <reaction evidence="5">
        <text>L-glutaminyl-[peptide chain release factor] + S-adenosyl-L-methionine = N(5)-methyl-L-glutaminyl-[peptide chain release factor] + S-adenosyl-L-homocysteine + H(+)</text>
        <dbReference type="Rhea" id="RHEA:42896"/>
        <dbReference type="Rhea" id="RHEA-COMP:10271"/>
        <dbReference type="Rhea" id="RHEA-COMP:10272"/>
        <dbReference type="ChEBI" id="CHEBI:15378"/>
        <dbReference type="ChEBI" id="CHEBI:30011"/>
        <dbReference type="ChEBI" id="CHEBI:57856"/>
        <dbReference type="ChEBI" id="CHEBI:59789"/>
        <dbReference type="ChEBI" id="CHEBI:61891"/>
        <dbReference type="EC" id="2.1.1.297"/>
    </reaction>
</comment>
<name>A0A381UD88_9ZZZZ</name>
<protein>
    <recommendedName>
        <fullName evidence="1">peptide chain release factor N(5)-glutamine methyltransferase</fullName>
        <ecNumber evidence="1">2.1.1.297</ecNumber>
    </recommendedName>
</protein>
<dbReference type="InterPro" id="IPR004556">
    <property type="entry name" value="HemK-like"/>
</dbReference>
<dbReference type="InterPro" id="IPR007848">
    <property type="entry name" value="Small_mtfrase_dom"/>
</dbReference>
<evidence type="ECO:0000256" key="4">
    <source>
        <dbReference type="ARBA" id="ARBA00022691"/>
    </source>
</evidence>
<dbReference type="PROSITE" id="PS00092">
    <property type="entry name" value="N6_MTASE"/>
    <property type="match status" value="1"/>
</dbReference>
<dbReference type="EMBL" id="UINC01006207">
    <property type="protein sequence ID" value="SVA26140.1"/>
    <property type="molecule type" value="Genomic_DNA"/>
</dbReference>
<dbReference type="GO" id="GO:0032259">
    <property type="term" value="P:methylation"/>
    <property type="evidence" value="ECO:0007669"/>
    <property type="project" value="UniProtKB-KW"/>
</dbReference>
<keyword evidence="4" id="KW-0949">S-adenosyl-L-methionine</keyword>
<dbReference type="GO" id="GO:0102559">
    <property type="term" value="F:peptide chain release factor N(5)-glutamine methyltransferase activity"/>
    <property type="evidence" value="ECO:0007669"/>
    <property type="project" value="UniProtKB-EC"/>
</dbReference>
<dbReference type="Pfam" id="PF05175">
    <property type="entry name" value="MTS"/>
    <property type="match status" value="1"/>
</dbReference>
<dbReference type="EC" id="2.1.1.297" evidence="1"/>
<keyword evidence="3" id="KW-0808">Transferase</keyword>
<dbReference type="InterPro" id="IPR002052">
    <property type="entry name" value="DNA_methylase_N6_adenine_CS"/>
</dbReference>
<dbReference type="CDD" id="cd02440">
    <property type="entry name" value="AdoMet_MTases"/>
    <property type="match status" value="1"/>
</dbReference>
<dbReference type="InterPro" id="IPR040758">
    <property type="entry name" value="PrmC_N"/>
</dbReference>
<dbReference type="InterPro" id="IPR050320">
    <property type="entry name" value="N5-glutamine_MTase"/>
</dbReference>
<dbReference type="Gene3D" id="3.40.50.150">
    <property type="entry name" value="Vaccinia Virus protein VP39"/>
    <property type="match status" value="1"/>
</dbReference>
<keyword evidence="2" id="KW-0489">Methyltransferase</keyword>
<reference evidence="8" key="1">
    <citation type="submission" date="2018-05" db="EMBL/GenBank/DDBJ databases">
        <authorList>
            <person name="Lanie J.A."/>
            <person name="Ng W.-L."/>
            <person name="Kazmierczak K.M."/>
            <person name="Andrzejewski T.M."/>
            <person name="Davidsen T.M."/>
            <person name="Wayne K.J."/>
            <person name="Tettelin H."/>
            <person name="Glass J.I."/>
            <person name="Rusch D."/>
            <person name="Podicherti R."/>
            <person name="Tsui H.-C.T."/>
            <person name="Winkler M.E."/>
        </authorList>
    </citation>
    <scope>NUCLEOTIDE SEQUENCE</scope>
</reference>
<evidence type="ECO:0000259" key="7">
    <source>
        <dbReference type="Pfam" id="PF17827"/>
    </source>
</evidence>
<dbReference type="SUPFAM" id="SSF53335">
    <property type="entry name" value="S-adenosyl-L-methionine-dependent methyltransferases"/>
    <property type="match status" value="1"/>
</dbReference>
<evidence type="ECO:0000256" key="3">
    <source>
        <dbReference type="ARBA" id="ARBA00022679"/>
    </source>
</evidence>
<dbReference type="NCBIfam" id="TIGR03534">
    <property type="entry name" value="RF_mod_PrmC"/>
    <property type="match status" value="1"/>
</dbReference>
<sequence>MSSTSPLKRTKNTWRMIDMISWADMYFREKGFDNPRAEIEWFLQELLNCNRMDIYLRFEEFLSLSQLSTLRSWIKRRLDSEPLQYITGSAEFYGRKFIVNEYVLIPRPETERLIDITLEKIKYMDSPTILDVGTGSGCIGITLALESANADISAVDISKSALDTAMDNAKQMDVNNIQFFHLNILKETALHPVDILVSNPPYVTKMDMDVLMKDVRKYEPRSALTDEGDGLTFYRHFSQMAKSLINSDGWLILEVGLDDHPQMVKEMFSQAGFNNIKLIKDYNGDDRVLTVQIK</sequence>
<proteinExistence type="inferred from homology"/>
<dbReference type="PANTHER" id="PTHR18895:SF74">
    <property type="entry name" value="MTRF1L RELEASE FACTOR GLUTAMINE METHYLTRANSFERASE"/>
    <property type="match status" value="1"/>
</dbReference>
<dbReference type="NCBIfam" id="TIGR00536">
    <property type="entry name" value="hemK_fam"/>
    <property type="match status" value="1"/>
</dbReference>
<dbReference type="Pfam" id="PF17827">
    <property type="entry name" value="PrmC_N"/>
    <property type="match status" value="1"/>
</dbReference>
<dbReference type="InterPro" id="IPR029063">
    <property type="entry name" value="SAM-dependent_MTases_sf"/>
</dbReference>
<dbReference type="PANTHER" id="PTHR18895">
    <property type="entry name" value="HEMK METHYLTRANSFERASE"/>
    <property type="match status" value="1"/>
</dbReference>
<evidence type="ECO:0000256" key="2">
    <source>
        <dbReference type="ARBA" id="ARBA00022603"/>
    </source>
</evidence>
<dbReference type="HAMAP" id="MF_02126">
    <property type="entry name" value="RF_methyltr_PrmC"/>
    <property type="match status" value="1"/>
</dbReference>
<organism evidence="8">
    <name type="scientific">marine metagenome</name>
    <dbReference type="NCBI Taxonomy" id="408172"/>
    <lineage>
        <taxon>unclassified sequences</taxon>
        <taxon>metagenomes</taxon>
        <taxon>ecological metagenomes</taxon>
    </lineage>
</organism>
<evidence type="ECO:0000256" key="5">
    <source>
        <dbReference type="ARBA" id="ARBA00048391"/>
    </source>
</evidence>
<feature type="domain" description="Release factor glutamine methyltransferase N-terminal" evidence="7">
    <location>
        <begin position="19"/>
        <end position="88"/>
    </location>
</feature>
<evidence type="ECO:0000313" key="8">
    <source>
        <dbReference type="EMBL" id="SVA26140.1"/>
    </source>
</evidence>